<dbReference type="InterPro" id="IPR027417">
    <property type="entry name" value="P-loop_NTPase"/>
</dbReference>
<evidence type="ECO:0000313" key="4">
    <source>
        <dbReference type="EMBL" id="CAD7089424.1"/>
    </source>
</evidence>
<evidence type="ECO:0000259" key="3">
    <source>
        <dbReference type="SMART" id="SM00382"/>
    </source>
</evidence>
<dbReference type="SUPFAM" id="SSF52540">
    <property type="entry name" value="P-loop containing nucleoside triphosphate hydrolases"/>
    <property type="match status" value="2"/>
</dbReference>
<dbReference type="PANTHER" id="PTHR23077:SF194">
    <property type="entry name" value="ATPASE FAMILY GENE 2 PROTEIN HOMOLOG B"/>
    <property type="match status" value="1"/>
</dbReference>
<dbReference type="PROSITE" id="PS00674">
    <property type="entry name" value="AAA"/>
    <property type="match status" value="1"/>
</dbReference>
<keyword evidence="2" id="KW-0067">ATP-binding</keyword>
<dbReference type="InterPro" id="IPR003960">
    <property type="entry name" value="ATPase_AAA_CS"/>
</dbReference>
<dbReference type="InterPro" id="IPR003593">
    <property type="entry name" value="AAA+_ATPase"/>
</dbReference>
<dbReference type="PANTHER" id="PTHR23077">
    <property type="entry name" value="AAA-FAMILY ATPASE"/>
    <property type="match status" value="1"/>
</dbReference>
<dbReference type="Proteomes" id="UP000594454">
    <property type="component" value="Chromosome 4"/>
</dbReference>
<accession>A0A7R8V0M1</accession>
<dbReference type="FunFam" id="3.40.50.300:FF:001921">
    <property type="entry name" value="AAA ATPase domain-containing protein"/>
    <property type="match status" value="1"/>
</dbReference>
<dbReference type="GO" id="GO:0030970">
    <property type="term" value="P:retrograde protein transport, ER to cytosol"/>
    <property type="evidence" value="ECO:0007669"/>
    <property type="project" value="TreeGrafter"/>
</dbReference>
<dbReference type="InterPro" id="IPR050168">
    <property type="entry name" value="AAA_ATPase_domain"/>
</dbReference>
<feature type="domain" description="AAA+ ATPase" evidence="3">
    <location>
        <begin position="515"/>
        <end position="662"/>
    </location>
</feature>
<dbReference type="GO" id="GO:0016887">
    <property type="term" value="F:ATP hydrolysis activity"/>
    <property type="evidence" value="ECO:0007669"/>
    <property type="project" value="InterPro"/>
</dbReference>
<dbReference type="GO" id="GO:0051228">
    <property type="term" value="P:mitotic spindle disassembly"/>
    <property type="evidence" value="ECO:0007669"/>
    <property type="project" value="TreeGrafter"/>
</dbReference>
<keyword evidence="5" id="KW-1185">Reference proteome</keyword>
<keyword evidence="1" id="KW-0547">Nucleotide-binding</keyword>
<dbReference type="AlphaFoldDB" id="A0A7R8V0M1"/>
<dbReference type="InterPro" id="IPR003959">
    <property type="entry name" value="ATPase_AAA_core"/>
</dbReference>
<dbReference type="GO" id="GO:0031593">
    <property type="term" value="F:polyubiquitin modification-dependent protein binding"/>
    <property type="evidence" value="ECO:0007669"/>
    <property type="project" value="TreeGrafter"/>
</dbReference>
<dbReference type="GO" id="GO:0097352">
    <property type="term" value="P:autophagosome maturation"/>
    <property type="evidence" value="ECO:0007669"/>
    <property type="project" value="TreeGrafter"/>
</dbReference>
<organism evidence="4 5">
    <name type="scientific">Hermetia illucens</name>
    <name type="common">Black soldier fly</name>
    <dbReference type="NCBI Taxonomy" id="343691"/>
    <lineage>
        <taxon>Eukaryota</taxon>
        <taxon>Metazoa</taxon>
        <taxon>Ecdysozoa</taxon>
        <taxon>Arthropoda</taxon>
        <taxon>Hexapoda</taxon>
        <taxon>Insecta</taxon>
        <taxon>Pterygota</taxon>
        <taxon>Neoptera</taxon>
        <taxon>Endopterygota</taxon>
        <taxon>Diptera</taxon>
        <taxon>Brachycera</taxon>
        <taxon>Stratiomyomorpha</taxon>
        <taxon>Stratiomyidae</taxon>
        <taxon>Hermetiinae</taxon>
        <taxon>Hermetia</taxon>
    </lineage>
</organism>
<dbReference type="GO" id="GO:0034098">
    <property type="term" value="C:VCP-NPL4-UFD1 AAA ATPase complex"/>
    <property type="evidence" value="ECO:0007669"/>
    <property type="project" value="TreeGrafter"/>
</dbReference>
<dbReference type="FunFam" id="1.10.8.60:FF:000038">
    <property type="entry name" value="spermatogenesis-associated protein 5-like protein 1"/>
    <property type="match status" value="1"/>
</dbReference>
<sequence>MIPEASKNLSFNVELKLVPNHSSIENCSQKCLLPSEKFPAGVAPGSLSICTINSKQYVCFLFPMNNNFPVGYCAIDNCVSIKKSSECPENVANTLTHIRIIETPVEPFREIKVKINLNKSLFETSQRLTRSKLAQAARTFLSLYSFTANSTIELYDRANNFGIDSIEILSGECDSVVGNISAETTFFVESIRYLGTASFLNTVEIAGVDNVICELDKVATECFLHGNWKSSGINQSHNALIVGPTGCGKTSICHNFVIKNKCNVFAIQSSDMMKPLPGETEEALRKVFADVRYFVEHFQPLDLTVILIENIDLLCPADVKTSNDKSQTARICGQFTSLVDDLQHIQNGNVLILATTSNLELVNTALRRPGRFKNEIFIHPPNEREREEILILLLRKESELGSEDKVELAKWVASRTPGYVGADLVSLVNFANRERCKGGAVSNNLTSLQFYKQLFTDALKMVKASSLRGTDVSIISSDLTFDHIGGMESLKKSLSVSILSSFKNPEAFRRFGLQPPKGILLYGPPGCAKTMIAKCLANEANMTFIATSGAEIYSPYVGDAEKFILKIFNTARKNAPCLIFFDEIDALVGSRQIGTSGSDVQTRLLSTLLTEMDGIGMKIQSANRSSSSQILIVGATNRPDVLDSALMRPGRFDRLIHVPAPDLMSRQKILAVYGKKMPFSSDVNIDELAQETANFSGADLYNLCNEAALNAITKNLEADVISMEDFRNVLREMKPSLTVQQINWYKNFEKQHVLHSTRTEYIGKSKVIKVRLPTLDVDIECNLALENSRYD</sequence>
<protein>
    <recommendedName>
        <fullName evidence="3">AAA+ ATPase domain-containing protein</fullName>
    </recommendedName>
</protein>
<dbReference type="GO" id="GO:0005634">
    <property type="term" value="C:nucleus"/>
    <property type="evidence" value="ECO:0007669"/>
    <property type="project" value="TreeGrafter"/>
</dbReference>
<evidence type="ECO:0000256" key="2">
    <source>
        <dbReference type="ARBA" id="ARBA00022840"/>
    </source>
</evidence>
<dbReference type="EMBL" id="LR899012">
    <property type="protein sequence ID" value="CAD7089424.1"/>
    <property type="molecule type" value="Genomic_DNA"/>
</dbReference>
<evidence type="ECO:0000256" key="1">
    <source>
        <dbReference type="ARBA" id="ARBA00022741"/>
    </source>
</evidence>
<gene>
    <name evidence="4" type="ORF">HERILL_LOCUS11976</name>
</gene>
<dbReference type="GO" id="GO:0005524">
    <property type="term" value="F:ATP binding"/>
    <property type="evidence" value="ECO:0007669"/>
    <property type="project" value="UniProtKB-KW"/>
</dbReference>
<dbReference type="GO" id="GO:0005829">
    <property type="term" value="C:cytosol"/>
    <property type="evidence" value="ECO:0007669"/>
    <property type="project" value="TreeGrafter"/>
</dbReference>
<dbReference type="InParanoid" id="A0A7R8V0M1"/>
<dbReference type="OrthoDB" id="27435at2759"/>
<name>A0A7R8V0M1_HERIL</name>
<dbReference type="Gene3D" id="1.10.8.60">
    <property type="match status" value="2"/>
</dbReference>
<dbReference type="SMART" id="SM00382">
    <property type="entry name" value="AAA"/>
    <property type="match status" value="2"/>
</dbReference>
<dbReference type="Pfam" id="PF00004">
    <property type="entry name" value="AAA"/>
    <property type="match status" value="2"/>
</dbReference>
<dbReference type="Pfam" id="PF17862">
    <property type="entry name" value="AAA_lid_3"/>
    <property type="match status" value="1"/>
</dbReference>
<dbReference type="Gene3D" id="3.40.50.300">
    <property type="entry name" value="P-loop containing nucleotide triphosphate hydrolases"/>
    <property type="match status" value="2"/>
</dbReference>
<evidence type="ECO:0000313" key="5">
    <source>
        <dbReference type="Proteomes" id="UP000594454"/>
    </source>
</evidence>
<feature type="domain" description="AAA+ ATPase" evidence="3">
    <location>
        <begin position="235"/>
        <end position="382"/>
    </location>
</feature>
<dbReference type="InterPro" id="IPR041569">
    <property type="entry name" value="AAA_lid_3"/>
</dbReference>
<proteinExistence type="predicted"/>
<reference evidence="4 5" key="1">
    <citation type="submission" date="2020-11" db="EMBL/GenBank/DDBJ databases">
        <authorList>
            <person name="Wallbank WR R."/>
            <person name="Pardo Diaz C."/>
            <person name="Kozak K."/>
            <person name="Martin S."/>
            <person name="Jiggins C."/>
            <person name="Moest M."/>
            <person name="Warren A I."/>
            <person name="Generalovic N T."/>
            <person name="Byers J.R.P. K."/>
            <person name="Montejo-Kovacevich G."/>
            <person name="Yen C E."/>
        </authorList>
    </citation>
    <scope>NUCLEOTIDE SEQUENCE [LARGE SCALE GENOMIC DNA]</scope>
</reference>